<dbReference type="AlphaFoldDB" id="A0A6P1T2W5"/>
<accession>A0A6P1T2W5</accession>
<proteinExistence type="predicted"/>
<name>A0A6P1T2W5_9RHOB</name>
<organism evidence="2 3">
    <name type="scientific">Algicella marina</name>
    <dbReference type="NCBI Taxonomy" id="2683284"/>
    <lineage>
        <taxon>Bacteria</taxon>
        <taxon>Pseudomonadati</taxon>
        <taxon>Pseudomonadota</taxon>
        <taxon>Alphaproteobacteria</taxon>
        <taxon>Rhodobacterales</taxon>
        <taxon>Paracoccaceae</taxon>
        <taxon>Algicella</taxon>
    </lineage>
</organism>
<dbReference type="KEGG" id="amaq:GO499_13375"/>
<dbReference type="EMBL" id="CP046620">
    <property type="protein sequence ID" value="QHQ36095.1"/>
    <property type="molecule type" value="Genomic_DNA"/>
</dbReference>
<sequence length="761" mass="81710">MTDDSADVDGAVDTDLCALRQAGLVDHLLSVELDVEAGEQGLLGVLASIADGPVFRLRHGRYAFRLPNSRIDDLTEALAEAVGTLQALGEAADGGDMNEAALQVLRSLGEAAGETHTANGLPEPVNAAIAVRTARRAAATLRLSGDDGEGLAAEIKALRSLLEGAGGTLPASLKEKWLVDLANSAEETFGRLNGLALAEKEDVEAIARTVESVIAARPGVSEEKIYALLRQRLERLQSSADHLLAHLDSAYADPGEGARDAQEALLNLLPRLRAALEQSTEVFGPFQPGCEPEAYTTPNGGDNGPVVEDILAVERLVTELRVASAGVDEGELFHARIAGALAELGARIDAATQIPSKDIEDIRTALDDLRQGVPEDAETALKTVAERLAVLTEQFPGEMEELRAGLDLRFQTLMSQEGGVAADVEKLGKRLGGLPKQFEKLLSSGILNEIGERVTAIATSVDGARALLNDLPEQNGAAVRANVEELLADVEVRAEKNWVGLQTQMAEVLSATHAAGMALEPLQAKVAELVQASDGRMEGMSARLDELTRALGEREDMAVGKWQGVEMHLVGVGERLSALENKVVGPDLLQKLEDRIDKLAEPMVKAVNRLDDRMQGELEATEARQANVLEVISGMQTQIAALAQQPHALEVRLERLEKTLGLISRAEVRDARDQAALVSGVTEILRRLDADGLDEAEAEDSPAKTDRRDREIFAAAVLEIQEDLRLMLAEFVQNVRNEEDDRPDTRTVPKRARPGRVGRSR</sequence>
<dbReference type="RefSeq" id="WP_161862648.1">
    <property type="nucleotide sequence ID" value="NZ_CP046620.1"/>
</dbReference>
<protein>
    <submittedName>
        <fullName evidence="2">Uncharacterized protein</fullName>
    </submittedName>
</protein>
<gene>
    <name evidence="2" type="ORF">GO499_13375</name>
</gene>
<feature type="region of interest" description="Disordered" evidence="1">
    <location>
        <begin position="735"/>
        <end position="761"/>
    </location>
</feature>
<feature type="compositionally biased region" description="Basic and acidic residues" evidence="1">
    <location>
        <begin position="736"/>
        <end position="747"/>
    </location>
</feature>
<evidence type="ECO:0000256" key="1">
    <source>
        <dbReference type="SAM" id="MobiDB-lite"/>
    </source>
</evidence>
<evidence type="ECO:0000313" key="3">
    <source>
        <dbReference type="Proteomes" id="UP000464495"/>
    </source>
</evidence>
<feature type="compositionally biased region" description="Basic residues" evidence="1">
    <location>
        <begin position="748"/>
        <end position="761"/>
    </location>
</feature>
<keyword evidence="3" id="KW-1185">Reference proteome</keyword>
<reference evidence="2 3" key="1">
    <citation type="submission" date="2019-12" db="EMBL/GenBank/DDBJ databases">
        <title>Complete genome sequence of Algicella marina strain 9Alg 56(T) isolated from the red alga Tichocarpus crinitus.</title>
        <authorList>
            <person name="Kim S.-G."/>
            <person name="Nedashkovskaya O.I."/>
        </authorList>
    </citation>
    <scope>NUCLEOTIDE SEQUENCE [LARGE SCALE GENOMIC DNA]</scope>
    <source>
        <strain evidence="2 3">9Alg 56</strain>
    </source>
</reference>
<dbReference type="Proteomes" id="UP000464495">
    <property type="component" value="Chromosome"/>
</dbReference>
<evidence type="ECO:0000313" key="2">
    <source>
        <dbReference type="EMBL" id="QHQ36095.1"/>
    </source>
</evidence>